<accession>A0A0F9GHM4</accession>
<evidence type="ECO:0000313" key="6">
    <source>
        <dbReference type="EMBL" id="KKL98319.1"/>
    </source>
</evidence>
<dbReference type="Pfam" id="PF01951">
    <property type="entry name" value="Archease"/>
    <property type="match status" value="1"/>
</dbReference>
<evidence type="ECO:0000256" key="4">
    <source>
        <dbReference type="ARBA" id="ARBA00022837"/>
    </source>
</evidence>
<reference evidence="6" key="1">
    <citation type="journal article" date="2015" name="Nature">
        <title>Complex archaea that bridge the gap between prokaryotes and eukaryotes.</title>
        <authorList>
            <person name="Spang A."/>
            <person name="Saw J.H."/>
            <person name="Jorgensen S.L."/>
            <person name="Zaremba-Niedzwiedzka K."/>
            <person name="Martijn J."/>
            <person name="Lind A.E."/>
            <person name="van Eijk R."/>
            <person name="Schleper C."/>
            <person name="Guy L."/>
            <person name="Ettema T.J."/>
        </authorList>
    </citation>
    <scope>NUCLEOTIDE SEQUENCE</scope>
</reference>
<proteinExistence type="inferred from homology"/>
<organism evidence="6">
    <name type="scientific">marine sediment metagenome</name>
    <dbReference type="NCBI Taxonomy" id="412755"/>
    <lineage>
        <taxon>unclassified sequences</taxon>
        <taxon>metagenomes</taxon>
        <taxon>ecological metagenomes</taxon>
    </lineage>
</organism>
<dbReference type="GO" id="GO:0008033">
    <property type="term" value="P:tRNA processing"/>
    <property type="evidence" value="ECO:0007669"/>
    <property type="project" value="UniProtKB-KW"/>
</dbReference>
<sequence>MVREGPFMPRPPFEILEHTADVGIVAHGGSLTELFANAATGMFAIMAELEDVRQTEERRIEVEARDHEGLMVRWLTELLYYLDAEELLFSRFVVEEVSETRLRARAFGERIDAERHRLHFGVKAVTRHMLEVAAEGDDYRAQVLFDI</sequence>
<dbReference type="InterPro" id="IPR002804">
    <property type="entry name" value="Archease"/>
</dbReference>
<dbReference type="InterPro" id="IPR036820">
    <property type="entry name" value="Archease_dom_sf"/>
</dbReference>
<dbReference type="Gene3D" id="3.55.10.10">
    <property type="entry name" value="Archease domain"/>
    <property type="match status" value="1"/>
</dbReference>
<feature type="domain" description="Archease" evidence="5">
    <location>
        <begin position="13"/>
        <end position="147"/>
    </location>
</feature>
<dbReference type="GO" id="GO:0046872">
    <property type="term" value="F:metal ion binding"/>
    <property type="evidence" value="ECO:0007669"/>
    <property type="project" value="UniProtKB-KW"/>
</dbReference>
<dbReference type="AlphaFoldDB" id="A0A0F9GHM4"/>
<keyword evidence="3" id="KW-0479">Metal-binding</keyword>
<evidence type="ECO:0000256" key="2">
    <source>
        <dbReference type="ARBA" id="ARBA00022694"/>
    </source>
</evidence>
<gene>
    <name evidence="6" type="ORF">LCGC14_1825610</name>
</gene>
<dbReference type="EMBL" id="LAZR01017952">
    <property type="protein sequence ID" value="KKL98319.1"/>
    <property type="molecule type" value="Genomic_DNA"/>
</dbReference>
<name>A0A0F9GHM4_9ZZZZ</name>
<keyword evidence="4" id="KW-0106">Calcium</keyword>
<dbReference type="PANTHER" id="PTHR12682">
    <property type="entry name" value="ARCHEASE"/>
    <property type="match status" value="1"/>
</dbReference>
<comment type="similarity">
    <text evidence="1">Belongs to the archease family.</text>
</comment>
<keyword evidence="2" id="KW-0819">tRNA processing</keyword>
<evidence type="ECO:0000259" key="5">
    <source>
        <dbReference type="Pfam" id="PF01951"/>
    </source>
</evidence>
<protein>
    <recommendedName>
        <fullName evidence="5">Archease domain-containing protein</fullName>
    </recommendedName>
</protein>
<dbReference type="PANTHER" id="PTHR12682:SF11">
    <property type="entry name" value="PROTEIN ARCHEASE"/>
    <property type="match status" value="1"/>
</dbReference>
<evidence type="ECO:0000256" key="3">
    <source>
        <dbReference type="ARBA" id="ARBA00022723"/>
    </source>
</evidence>
<dbReference type="NCBIfam" id="NF001617">
    <property type="entry name" value="PRK00407.1"/>
    <property type="match status" value="1"/>
</dbReference>
<dbReference type="InterPro" id="IPR023572">
    <property type="entry name" value="Archease_dom"/>
</dbReference>
<dbReference type="SUPFAM" id="SSF69819">
    <property type="entry name" value="MTH1598-like"/>
    <property type="match status" value="1"/>
</dbReference>
<evidence type="ECO:0000256" key="1">
    <source>
        <dbReference type="ARBA" id="ARBA00007963"/>
    </source>
</evidence>
<comment type="caution">
    <text evidence="6">The sequence shown here is derived from an EMBL/GenBank/DDBJ whole genome shotgun (WGS) entry which is preliminary data.</text>
</comment>